<protein>
    <submittedName>
        <fullName evidence="1">Uncharacterized protein</fullName>
    </submittedName>
</protein>
<evidence type="ECO:0000313" key="1">
    <source>
        <dbReference type="EMBL" id="BCJ85436.1"/>
    </source>
</evidence>
<reference evidence="1 2" key="1">
    <citation type="submission" date="2020-08" db="EMBL/GenBank/DDBJ databases">
        <title>Complete Genome Sequence of Effusibacillus dendaii Strain skT53, Isolated from Farmland soil.</title>
        <authorList>
            <person name="Konishi T."/>
            <person name="Kawasaki H."/>
        </authorList>
    </citation>
    <scope>NUCLEOTIDE SEQUENCE [LARGE SCALE GENOMIC DNA]</scope>
    <source>
        <strain evidence="2">skT53</strain>
    </source>
</reference>
<dbReference type="AlphaFoldDB" id="A0A7I8D9D7"/>
<organism evidence="1 2">
    <name type="scientific">Effusibacillus dendaii</name>
    <dbReference type="NCBI Taxonomy" id="2743772"/>
    <lineage>
        <taxon>Bacteria</taxon>
        <taxon>Bacillati</taxon>
        <taxon>Bacillota</taxon>
        <taxon>Bacilli</taxon>
        <taxon>Bacillales</taxon>
        <taxon>Alicyclobacillaceae</taxon>
        <taxon>Effusibacillus</taxon>
    </lineage>
</organism>
<keyword evidence="2" id="KW-1185">Reference proteome</keyword>
<proteinExistence type="predicted"/>
<dbReference type="Proteomes" id="UP000593802">
    <property type="component" value="Chromosome"/>
</dbReference>
<dbReference type="RefSeq" id="WP_200759558.1">
    <property type="nucleotide sequence ID" value="NZ_AP023366.1"/>
</dbReference>
<sequence length="59" mass="6598">MEYSSPMPLPAEQIKELARQKAVELGVTHLLFSSDWVNPHLSSDPTAIPISIRKIHTCL</sequence>
<dbReference type="KEGG" id="eff:skT53_04210"/>
<evidence type="ECO:0000313" key="2">
    <source>
        <dbReference type="Proteomes" id="UP000593802"/>
    </source>
</evidence>
<gene>
    <name evidence="1" type="ORF">skT53_04210</name>
</gene>
<name>A0A7I8D9D7_9BACL</name>
<accession>A0A7I8D9D7</accession>
<dbReference type="EMBL" id="AP023366">
    <property type="protein sequence ID" value="BCJ85436.1"/>
    <property type="molecule type" value="Genomic_DNA"/>
</dbReference>